<organism evidence="1 2">
    <name type="scientific">Canavalia gladiata</name>
    <name type="common">Sword bean</name>
    <name type="synonym">Dolichos gladiatus</name>
    <dbReference type="NCBI Taxonomy" id="3824"/>
    <lineage>
        <taxon>Eukaryota</taxon>
        <taxon>Viridiplantae</taxon>
        <taxon>Streptophyta</taxon>
        <taxon>Embryophyta</taxon>
        <taxon>Tracheophyta</taxon>
        <taxon>Spermatophyta</taxon>
        <taxon>Magnoliopsida</taxon>
        <taxon>eudicotyledons</taxon>
        <taxon>Gunneridae</taxon>
        <taxon>Pentapetalae</taxon>
        <taxon>rosids</taxon>
        <taxon>fabids</taxon>
        <taxon>Fabales</taxon>
        <taxon>Fabaceae</taxon>
        <taxon>Papilionoideae</taxon>
        <taxon>50 kb inversion clade</taxon>
        <taxon>NPAAA clade</taxon>
        <taxon>indigoferoid/millettioid clade</taxon>
        <taxon>Phaseoleae</taxon>
        <taxon>Canavalia</taxon>
    </lineage>
</organism>
<reference evidence="1 2" key="1">
    <citation type="submission" date="2024-01" db="EMBL/GenBank/DDBJ databases">
        <title>The genomes of 5 underutilized Papilionoideae crops provide insights into root nodulation and disease resistanc.</title>
        <authorList>
            <person name="Jiang F."/>
        </authorList>
    </citation>
    <scope>NUCLEOTIDE SEQUENCE [LARGE SCALE GENOMIC DNA]</scope>
    <source>
        <strain evidence="1">LVBAO_FW01</strain>
        <tissue evidence="1">Leaves</tissue>
    </source>
</reference>
<accession>A0AAN9KRT3</accession>
<proteinExistence type="predicted"/>
<gene>
    <name evidence="1" type="ORF">VNO77_31277</name>
</gene>
<comment type="caution">
    <text evidence="1">The sequence shown here is derived from an EMBL/GenBank/DDBJ whole genome shotgun (WGS) entry which is preliminary data.</text>
</comment>
<sequence length="240" mass="26319">MLALAYPENIGSNFFAVLGFPSEFWKASHTLYSIGGFSDSSGNLARILLSSLDIFISLWLVCTSRSAFSGQVLDQLHVASQNIGNDDVESLESIALRVYYSLSRQKYVKGLRSTNIISCNADVKTPCPGLWLASLDAADTESGVRFQSPRHNSQCRTMVPYPAPNDPGSSSNRISLVQKLNLKIATTLDPAMCPTNWCRSYPYLNSSPVAPKPKLIASQMNLIMLSSFMSLEFQTHHSGV</sequence>
<keyword evidence="2" id="KW-1185">Reference proteome</keyword>
<evidence type="ECO:0000313" key="1">
    <source>
        <dbReference type="EMBL" id="KAK7321088.1"/>
    </source>
</evidence>
<dbReference type="EMBL" id="JAYMYQ010000007">
    <property type="protein sequence ID" value="KAK7321088.1"/>
    <property type="molecule type" value="Genomic_DNA"/>
</dbReference>
<dbReference type="AlphaFoldDB" id="A0AAN9KRT3"/>
<evidence type="ECO:0000313" key="2">
    <source>
        <dbReference type="Proteomes" id="UP001367508"/>
    </source>
</evidence>
<protein>
    <submittedName>
        <fullName evidence="1">Uncharacterized protein</fullName>
    </submittedName>
</protein>
<dbReference type="Proteomes" id="UP001367508">
    <property type="component" value="Unassembled WGS sequence"/>
</dbReference>
<name>A0AAN9KRT3_CANGL</name>